<evidence type="ECO:0000313" key="1">
    <source>
        <dbReference type="EMBL" id="CBJ91867.1"/>
    </source>
</evidence>
<evidence type="ECO:0000313" key="2">
    <source>
        <dbReference type="Proteomes" id="UP000008075"/>
    </source>
</evidence>
<dbReference type="EMBL" id="FN667742">
    <property type="protein sequence ID" value="CBJ91867.1"/>
    <property type="molecule type" value="Genomic_DNA"/>
</dbReference>
<name>D3VBM8_XENNA</name>
<gene>
    <name evidence="1" type="ordered locus">XNC1_3836</name>
</gene>
<dbReference type="HOGENOM" id="CLU_3124278_0_0_6"/>
<sequence length="50" mass="5788">MKILNQKLYWKGIFQSNVAHYANNLDKSFTFLAKCSKNTKSIHSKGILKE</sequence>
<protein>
    <submittedName>
        <fullName evidence="1">Uncharacterized protein</fullName>
    </submittedName>
</protein>
<reference evidence="1 2" key="1">
    <citation type="journal article" date="2011" name="PLoS ONE">
        <title>The entomopathogenic bacterial endosymbionts xenorhabdus and photorhabdus: convergent lifestyles from divergent genomes.</title>
        <authorList>
            <person name="Chaston J.M."/>
            <person name="Suen G."/>
            <person name="Tucker S.L."/>
            <person name="Andersen A.W."/>
            <person name="Bhasin A."/>
            <person name="Bode E."/>
            <person name="Bode H.B."/>
            <person name="Brachmann A.O."/>
            <person name="Cowles C.E."/>
            <person name="Cowles K.N."/>
            <person name="Darby C."/>
            <person name="de Leon L."/>
            <person name="Drace K."/>
            <person name="Du Z."/>
            <person name="Givaudan A."/>
            <person name="Herbert Tran E.E."/>
            <person name="Jewell K.A."/>
            <person name="Knack J.J."/>
            <person name="Krasomil-Osterfeld K.C."/>
            <person name="Kukor R."/>
            <person name="Lanois A."/>
            <person name="Latreille P."/>
            <person name="Leimgruber N.K."/>
            <person name="Lipke C.M."/>
            <person name="Liu R."/>
            <person name="Lu X."/>
            <person name="Martens E.C."/>
            <person name="Marri P.R."/>
            <person name="Medigue C."/>
            <person name="Menard M.L."/>
            <person name="Miller N.M."/>
            <person name="Morales-Soto N."/>
            <person name="Norton S."/>
            <person name="Ogier J.C."/>
            <person name="Orchard S.S."/>
            <person name="Park D."/>
            <person name="Park Y."/>
            <person name="Qurollo B.A."/>
            <person name="Sugar D.R."/>
            <person name="Richards G.R."/>
            <person name="Rouy Z."/>
            <person name="Slominski B."/>
            <person name="Slominski K."/>
            <person name="Snyder H."/>
            <person name="Tjaden B.C."/>
            <person name="van der Hoeven R."/>
            <person name="Welch R.D."/>
            <person name="Wheeler C."/>
            <person name="Xiang B."/>
            <person name="Barbazuk B."/>
            <person name="Gaudriault S."/>
            <person name="Goodner B."/>
            <person name="Slater S.C."/>
            <person name="Forst S."/>
            <person name="Goldman B.S."/>
            <person name="Goodrich-Blair H."/>
        </authorList>
    </citation>
    <scope>NUCLEOTIDE SEQUENCE [LARGE SCALE GENOMIC DNA]</scope>
    <source>
        <strain evidence="2">ATCC 19061 / DSM 3370 / CCUG 14189 / LMG 1036 / NCIMB 9965 / AN6</strain>
    </source>
</reference>
<dbReference type="AlphaFoldDB" id="D3VBM8"/>
<accession>D3VBM8</accession>
<dbReference type="Proteomes" id="UP000008075">
    <property type="component" value="Chromosome"/>
</dbReference>
<organism evidence="1 2">
    <name type="scientific">Xenorhabdus nematophila (strain ATCC 19061 / DSM 3370 / CCUG 14189 / LMG 1036 / NCIMB 9965 / AN6)</name>
    <dbReference type="NCBI Taxonomy" id="406817"/>
    <lineage>
        <taxon>Bacteria</taxon>
        <taxon>Pseudomonadati</taxon>
        <taxon>Pseudomonadota</taxon>
        <taxon>Gammaproteobacteria</taxon>
        <taxon>Enterobacterales</taxon>
        <taxon>Morganellaceae</taxon>
        <taxon>Xenorhabdus</taxon>
    </lineage>
</organism>
<dbReference type="STRING" id="406817.XNC1_3836"/>
<keyword evidence="2" id="KW-1185">Reference proteome</keyword>
<dbReference type="KEGG" id="xne:XNC1_3836"/>
<proteinExistence type="predicted"/>